<sequence length="233" mass="26756">MMVAVTYQGHSRELRAKFVCYNHSLYMHCFNLTLVKTCGGQVQAVKNLIGIEEEATNFARDSPKRLELLKKKIQDHCPHVTGDTLLPLSETRLVERYEAFLRFKDLLPARKQRTGEALVKASGLHYSIMNFQFILALDVVHVMKCTLHLSRQLQSPKLDIVRHWSRQFQSPKLDIGQAEDMAPANVIAIENFRSLFKESVKFSLDNSRDIKIPRITARSAQRCNIPETNLEAY</sequence>
<reference evidence="1 2" key="1">
    <citation type="submission" date="2023-02" db="EMBL/GenBank/DDBJ databases">
        <title>LHISI_Scaffold_Assembly.</title>
        <authorList>
            <person name="Stuart O.P."/>
            <person name="Cleave R."/>
            <person name="Magrath M.J.L."/>
            <person name="Mikheyev A.S."/>
        </authorList>
    </citation>
    <scope>NUCLEOTIDE SEQUENCE [LARGE SCALE GENOMIC DNA]</scope>
    <source>
        <strain evidence="1">Daus_M_001</strain>
        <tissue evidence="1">Leg muscle</tissue>
    </source>
</reference>
<protein>
    <submittedName>
        <fullName evidence="1">Uncharacterized protein</fullName>
    </submittedName>
</protein>
<proteinExistence type="predicted"/>
<name>A0ABQ9INR1_9NEOP</name>
<dbReference type="PANTHER" id="PTHR46289">
    <property type="entry name" value="52 KDA REPRESSOR OF THE INHIBITOR OF THE PROTEIN KINASE-LIKE PROTEIN-RELATED"/>
    <property type="match status" value="1"/>
</dbReference>
<dbReference type="InterPro" id="IPR052958">
    <property type="entry name" value="IFN-induced_PKR_regulator"/>
</dbReference>
<dbReference type="Proteomes" id="UP001159363">
    <property type="component" value="Chromosome 1"/>
</dbReference>
<dbReference type="EMBL" id="JARBHB010000001">
    <property type="protein sequence ID" value="KAJ8898303.1"/>
    <property type="molecule type" value="Genomic_DNA"/>
</dbReference>
<organism evidence="1 2">
    <name type="scientific">Dryococelus australis</name>
    <dbReference type="NCBI Taxonomy" id="614101"/>
    <lineage>
        <taxon>Eukaryota</taxon>
        <taxon>Metazoa</taxon>
        <taxon>Ecdysozoa</taxon>
        <taxon>Arthropoda</taxon>
        <taxon>Hexapoda</taxon>
        <taxon>Insecta</taxon>
        <taxon>Pterygota</taxon>
        <taxon>Neoptera</taxon>
        <taxon>Polyneoptera</taxon>
        <taxon>Phasmatodea</taxon>
        <taxon>Verophasmatodea</taxon>
        <taxon>Anareolatae</taxon>
        <taxon>Phasmatidae</taxon>
        <taxon>Eurycanthinae</taxon>
        <taxon>Dryococelus</taxon>
    </lineage>
</organism>
<dbReference type="PANTHER" id="PTHR46289:SF14">
    <property type="entry name" value="DUF4371 DOMAIN-CONTAINING PROTEIN"/>
    <property type="match status" value="1"/>
</dbReference>
<comment type="caution">
    <text evidence="1">The sequence shown here is derived from an EMBL/GenBank/DDBJ whole genome shotgun (WGS) entry which is preliminary data.</text>
</comment>
<evidence type="ECO:0000313" key="2">
    <source>
        <dbReference type="Proteomes" id="UP001159363"/>
    </source>
</evidence>
<gene>
    <name evidence="1" type="ORF">PR048_003663</name>
</gene>
<keyword evidence="2" id="KW-1185">Reference proteome</keyword>
<evidence type="ECO:0000313" key="1">
    <source>
        <dbReference type="EMBL" id="KAJ8898303.1"/>
    </source>
</evidence>
<accession>A0ABQ9INR1</accession>